<name>A0AAN8FFJ8_TRICO</name>
<dbReference type="PANTHER" id="PTHR31017:SF1">
    <property type="entry name" value="LATE SECRETORY PATHWAY PROTEIN AVL9 HOMOLOG"/>
    <property type="match status" value="1"/>
</dbReference>
<organism evidence="2 3">
    <name type="scientific">Trichostrongylus colubriformis</name>
    <name type="common">Black scour worm</name>
    <dbReference type="NCBI Taxonomy" id="6319"/>
    <lineage>
        <taxon>Eukaryota</taxon>
        <taxon>Metazoa</taxon>
        <taxon>Ecdysozoa</taxon>
        <taxon>Nematoda</taxon>
        <taxon>Chromadorea</taxon>
        <taxon>Rhabditida</taxon>
        <taxon>Rhabditina</taxon>
        <taxon>Rhabditomorpha</taxon>
        <taxon>Strongyloidea</taxon>
        <taxon>Trichostrongylidae</taxon>
        <taxon>Trichostrongylus</taxon>
    </lineage>
</organism>
<dbReference type="GO" id="GO:0005737">
    <property type="term" value="C:cytoplasm"/>
    <property type="evidence" value="ECO:0007669"/>
    <property type="project" value="TreeGrafter"/>
</dbReference>
<dbReference type="PANTHER" id="PTHR31017">
    <property type="entry name" value="LATE SECRETORY PATHWAY PROTEIN AVL9-RELATED"/>
    <property type="match status" value="1"/>
</dbReference>
<dbReference type="AlphaFoldDB" id="A0AAN8FFJ8"/>
<dbReference type="EMBL" id="WIXE01009646">
    <property type="protein sequence ID" value="KAK5978255.1"/>
    <property type="molecule type" value="Genomic_DNA"/>
</dbReference>
<dbReference type="Proteomes" id="UP001331761">
    <property type="component" value="Unassembled WGS sequence"/>
</dbReference>
<dbReference type="InterPro" id="IPR051731">
    <property type="entry name" value="DENND11/AVL9_GEFs"/>
</dbReference>
<gene>
    <name evidence="2" type="ORF">GCK32_006903</name>
</gene>
<evidence type="ECO:0000259" key="1">
    <source>
        <dbReference type="Pfam" id="PF09794"/>
    </source>
</evidence>
<dbReference type="InterPro" id="IPR018307">
    <property type="entry name" value="ABL9/DENND6_dom"/>
</dbReference>
<evidence type="ECO:0000313" key="2">
    <source>
        <dbReference type="EMBL" id="KAK5978255.1"/>
    </source>
</evidence>
<protein>
    <recommendedName>
        <fullName evidence="1">AVL9/DENND6 domain-containing protein</fullName>
    </recommendedName>
</protein>
<comment type="caution">
    <text evidence="2">The sequence shown here is derived from an EMBL/GenBank/DDBJ whole genome shotgun (WGS) entry which is preliminary data.</text>
</comment>
<feature type="domain" description="AVL9/DENND6" evidence="1">
    <location>
        <begin position="4"/>
        <end position="181"/>
    </location>
</feature>
<accession>A0AAN8FFJ8</accession>
<sequence>MYSNLCDMFNGETVDGQAACMDISVQDLFDRFRHRALILFKLLLLERKVIFNISPAHLLGTTMLALASLYPKMLEEGLLYCTSPCLRSETTPPRTTEEDENSDLGDEIVIPPSRAILDDEPLIKKDSFGFPLSIFTNGNLFHPYLSISYLDMIRSKAVRAFAIGATNALFVTKRDLIDAIVTGNDEWLRLRMREYLLAMGASSRSDLAVAVADYGAAFIHSWRFTRNYRIWMLGQHEDLSGVAPGHAFAGQMGVYDVLLRVEHTVSGSEGARRAINALTSTGKNIGETGNKVRQSLTTWLKGGVPVTEEAAECTESSSVSSLSCY</sequence>
<reference evidence="2 3" key="1">
    <citation type="submission" date="2019-10" db="EMBL/GenBank/DDBJ databases">
        <title>Assembly and Annotation for the nematode Trichostrongylus colubriformis.</title>
        <authorList>
            <person name="Martin J."/>
        </authorList>
    </citation>
    <scope>NUCLEOTIDE SEQUENCE [LARGE SCALE GENOMIC DNA]</scope>
    <source>
        <strain evidence="2">G859</strain>
        <tissue evidence="2">Whole worm</tissue>
    </source>
</reference>
<evidence type="ECO:0000313" key="3">
    <source>
        <dbReference type="Proteomes" id="UP001331761"/>
    </source>
</evidence>
<dbReference type="Pfam" id="PF09794">
    <property type="entry name" value="Avl9"/>
    <property type="match status" value="1"/>
</dbReference>
<keyword evidence="3" id="KW-1185">Reference proteome</keyword>
<proteinExistence type="predicted"/>